<dbReference type="PANTHER" id="PTHR33376">
    <property type="match status" value="1"/>
</dbReference>
<keyword evidence="1" id="KW-0732">Signal</keyword>
<dbReference type="HOGENOM" id="CLU_538543_0_0_11"/>
<protein>
    <submittedName>
        <fullName evidence="2">TRAP dicarboxylate transporter-DctP subunit</fullName>
    </submittedName>
</protein>
<dbReference type="InterPro" id="IPR018389">
    <property type="entry name" value="DctP_fam"/>
</dbReference>
<name>D1BUP5_XYLCX</name>
<sequence>MSALHPAVSRRGSESRPMVLPTAALIVSALAVLGACTSPAAPTTSSGTTSSSGTTTLRLLHTDSDLILDPAVGWFVDEVAERSGGALAIDVVAACCGRGAEIEQELISRVADGEGDLGVVGTRAFDVLGVDGLRSLTAPLLLDSYALQEAVITSDVAREHLAGVAQLGVTGIALLPGPVRVPLSSGRPLLDPDDWTGLRVHTVRSELSVAAFAALGAEAVSPDVEGRDVGLYDGSLQAIDNGFAFQRADRERILPYASVNVRLWPRVSALIAHPGALEQLSAAHQSLLRDAAAAVATHTGDLAAMDAATVAEACERGARLAEASPSQLASMEAAFAPVYAELEKDAATADLIGGIRALEQTVEAEAAVAVPEGCAGTAPSPAIGTDDTTTAVDGRWTRAAMTIDELVAEGLSEVQARDLTTRFTLEFADGRFTLTVDDEWVCDGTPSTSGDHLFVEYAPGGRCGPGGLLFEATFTVEGDVLTLTDVDSQNAADRLFFGLRPWTRVG</sequence>
<dbReference type="EMBL" id="CP001821">
    <property type="protein sequence ID" value="ACZ29286.1"/>
    <property type="molecule type" value="Genomic_DNA"/>
</dbReference>
<dbReference type="PANTHER" id="PTHR33376:SF4">
    <property type="entry name" value="SIALIC ACID-BINDING PERIPLASMIC PROTEIN SIAP"/>
    <property type="match status" value="1"/>
</dbReference>
<dbReference type="Proteomes" id="UP000002255">
    <property type="component" value="Chromosome"/>
</dbReference>
<dbReference type="OrthoDB" id="4847419at2"/>
<dbReference type="InterPro" id="IPR038404">
    <property type="entry name" value="TRAP_DctP_sf"/>
</dbReference>
<dbReference type="eggNOG" id="COG1638">
    <property type="taxonomic scope" value="Bacteria"/>
</dbReference>
<dbReference type="RefSeq" id="WP_012877031.1">
    <property type="nucleotide sequence ID" value="NC_013530.1"/>
</dbReference>
<reference evidence="2 3" key="2">
    <citation type="journal article" date="2010" name="Stand. Genomic Sci.">
        <title>Complete genome sequence of Xylanimonas cellulosilytica type strain (XIL07).</title>
        <authorList>
            <person name="Foster B."/>
            <person name="Pukall R."/>
            <person name="Abt B."/>
            <person name="Nolan M."/>
            <person name="Glavina Del Rio T."/>
            <person name="Chen F."/>
            <person name="Lucas S."/>
            <person name="Tice H."/>
            <person name="Pitluck S."/>
            <person name="Cheng J.-F."/>
            <person name="Chertkov O."/>
            <person name="Brettin T."/>
            <person name="Han C."/>
            <person name="Detter J.C."/>
            <person name="Bruce D."/>
            <person name="Goodwin L."/>
            <person name="Ivanova N."/>
            <person name="Mavromatis K."/>
            <person name="Pati A."/>
            <person name="Mikhailova N."/>
            <person name="Chen A."/>
            <person name="Palaniappan K."/>
            <person name="Land M."/>
            <person name="Hauser L."/>
            <person name="Chang Y.-J."/>
            <person name="Jeffries C.D."/>
            <person name="Chain P."/>
            <person name="Rohde M."/>
            <person name="Goeker M."/>
            <person name="Bristow J."/>
            <person name="Eisen J.A."/>
            <person name="Markowitz V."/>
            <person name="Hugenholtz P."/>
            <person name="Kyrpides N.C."/>
            <person name="Klenk H.-P."/>
            <person name="Lapidus A."/>
        </authorList>
    </citation>
    <scope>NUCLEOTIDE SEQUENCE [LARGE SCALE GENOMIC DNA]</scope>
    <source>
        <strain evidence="3">DSM 15894 / CECT 5975 / LMG 20990 / XIL07</strain>
    </source>
</reference>
<dbReference type="AlphaFoldDB" id="D1BUP5"/>
<reference evidence="3" key="1">
    <citation type="submission" date="2009-11" db="EMBL/GenBank/DDBJ databases">
        <title>The complete chromosome of Xylanimonas cellulosilytica DSM 15894.</title>
        <authorList>
            <consortium name="US DOE Joint Genome Institute (JGI-PGF)"/>
            <person name="Lucas S."/>
            <person name="Copeland A."/>
            <person name="Lapidus A."/>
            <person name="Glavina del Rio T."/>
            <person name="Dalin E."/>
            <person name="Tice H."/>
            <person name="Bruce D."/>
            <person name="Goodwin L."/>
            <person name="Pitluck S."/>
            <person name="Kyrpides N."/>
            <person name="Mavromatis K."/>
            <person name="Ivanova N."/>
            <person name="Mikhailova N."/>
            <person name="Foster B."/>
            <person name="Clum A."/>
            <person name="Brettin T."/>
            <person name="Detter J.C."/>
            <person name="Han C."/>
            <person name="Larimer F."/>
            <person name="Land M."/>
            <person name="Hauser L."/>
            <person name="Markowitz V."/>
            <person name="Cheng J.F."/>
            <person name="Hugenholtz P."/>
            <person name="Woyke T."/>
            <person name="Wu D."/>
            <person name="Gehrich-Schroeter G."/>
            <person name="Schneider S."/>
            <person name="Pukall S.R."/>
            <person name="Klenk H.P."/>
            <person name="Eisen J.A."/>
        </authorList>
    </citation>
    <scope>NUCLEOTIDE SEQUENCE [LARGE SCALE GENOMIC DNA]</scope>
    <source>
        <strain evidence="3">DSM 15894 / CECT 5975 / LMG 20990 / XIL07</strain>
    </source>
</reference>
<dbReference type="Gene3D" id="3.40.190.170">
    <property type="entry name" value="Bacterial extracellular solute-binding protein, family 7"/>
    <property type="match status" value="1"/>
</dbReference>
<evidence type="ECO:0000313" key="3">
    <source>
        <dbReference type="Proteomes" id="UP000002255"/>
    </source>
</evidence>
<dbReference type="Pfam" id="PF03480">
    <property type="entry name" value="DctP"/>
    <property type="match status" value="1"/>
</dbReference>
<gene>
    <name evidence="2" type="ordered locus">Xcel_0247</name>
</gene>
<accession>D1BUP5</accession>
<dbReference type="STRING" id="446471.Xcel_0247"/>
<evidence type="ECO:0000256" key="1">
    <source>
        <dbReference type="ARBA" id="ARBA00022729"/>
    </source>
</evidence>
<organism evidence="2 3">
    <name type="scientific">Xylanimonas cellulosilytica (strain DSM 15894 / JCM 12276 / CECT 5975 / KCTC 9989 / LMG 20990 / NBRC 107835 / XIL07)</name>
    <dbReference type="NCBI Taxonomy" id="446471"/>
    <lineage>
        <taxon>Bacteria</taxon>
        <taxon>Bacillati</taxon>
        <taxon>Actinomycetota</taxon>
        <taxon>Actinomycetes</taxon>
        <taxon>Micrococcales</taxon>
        <taxon>Promicromonosporaceae</taxon>
        <taxon>Xylanimonas</taxon>
    </lineage>
</organism>
<keyword evidence="3" id="KW-1185">Reference proteome</keyword>
<dbReference type="KEGG" id="xce:Xcel_0247"/>
<evidence type="ECO:0000313" key="2">
    <source>
        <dbReference type="EMBL" id="ACZ29286.1"/>
    </source>
</evidence>
<proteinExistence type="predicted"/>
<dbReference type="GO" id="GO:0055085">
    <property type="term" value="P:transmembrane transport"/>
    <property type="evidence" value="ECO:0007669"/>
    <property type="project" value="InterPro"/>
</dbReference>